<name>A0A7J0DBT6_9ERIC</name>
<sequence length="370" mass="40927">MPYGGGTVKVEAWEEMESRIDLIHRRLGKIVHLAHRRDGGAGQSDHSGSLGELNKDHMLPPLHVNLAFVSLPSLPRHRFSKYQQLRPQDELDRLRESHSFPPSIQIRLPKEDETIAPTSLGEVAFYEAAFQTGTPEFQGFRGHGALQVKRCNKPHVLSTPEQGRLNGILDSLSGENFFKIKEVVWLLLRATRVSFTIPEMNFTDATIPKMACPTTRPWFGISLLELELGGLVGFTVTPRAQMGRYVEEDYPKEACPRLQEDPRENKKSLAKTKAKMLSSKAATVKAIGAGTSANPGTILGSRASILKNPIVEEKLIKGVIPPLNKAKANKLELDRAISRLFQGIGKVMVLTSSLAGHGREMMDEAMIQQG</sequence>
<evidence type="ECO:0000313" key="1">
    <source>
        <dbReference type="EMBL" id="GFS31894.1"/>
    </source>
</evidence>
<proteinExistence type="predicted"/>
<dbReference type="AlphaFoldDB" id="A0A7J0DBT6"/>
<dbReference type="Proteomes" id="UP000585474">
    <property type="component" value="Unassembled WGS sequence"/>
</dbReference>
<accession>A0A7J0DBT6</accession>
<reference evidence="2" key="1">
    <citation type="submission" date="2019-07" db="EMBL/GenBank/DDBJ databases">
        <title>De Novo Assembly of kiwifruit Actinidia rufa.</title>
        <authorList>
            <person name="Sugita-Konishi S."/>
            <person name="Sato K."/>
            <person name="Mori E."/>
            <person name="Abe Y."/>
            <person name="Kisaki G."/>
            <person name="Hamano K."/>
            <person name="Suezawa K."/>
            <person name="Otani M."/>
            <person name="Fukuda T."/>
            <person name="Manabe T."/>
            <person name="Gomi K."/>
            <person name="Tabuchi M."/>
            <person name="Akimitsu K."/>
            <person name="Kataoka I."/>
        </authorList>
    </citation>
    <scope>NUCLEOTIDE SEQUENCE [LARGE SCALE GENOMIC DNA]</scope>
    <source>
        <strain evidence="2">cv. Fuchu</strain>
    </source>
</reference>
<dbReference type="OrthoDB" id="1838992at2759"/>
<gene>
    <name evidence="1" type="ORF">Acr_00g0019810</name>
</gene>
<evidence type="ECO:0000313" key="2">
    <source>
        <dbReference type="Proteomes" id="UP000585474"/>
    </source>
</evidence>
<organism evidence="1 2">
    <name type="scientific">Actinidia rufa</name>
    <dbReference type="NCBI Taxonomy" id="165716"/>
    <lineage>
        <taxon>Eukaryota</taxon>
        <taxon>Viridiplantae</taxon>
        <taxon>Streptophyta</taxon>
        <taxon>Embryophyta</taxon>
        <taxon>Tracheophyta</taxon>
        <taxon>Spermatophyta</taxon>
        <taxon>Magnoliopsida</taxon>
        <taxon>eudicotyledons</taxon>
        <taxon>Gunneridae</taxon>
        <taxon>Pentapetalae</taxon>
        <taxon>asterids</taxon>
        <taxon>Ericales</taxon>
        <taxon>Actinidiaceae</taxon>
        <taxon>Actinidia</taxon>
    </lineage>
</organism>
<keyword evidence="2" id="KW-1185">Reference proteome</keyword>
<protein>
    <submittedName>
        <fullName evidence="1">Uncharacterized protein</fullName>
    </submittedName>
</protein>
<dbReference type="EMBL" id="BJWL01000153">
    <property type="protein sequence ID" value="GFS31894.1"/>
    <property type="molecule type" value="Genomic_DNA"/>
</dbReference>
<comment type="caution">
    <text evidence="1">The sequence shown here is derived from an EMBL/GenBank/DDBJ whole genome shotgun (WGS) entry which is preliminary data.</text>
</comment>